<dbReference type="AlphaFoldDB" id="A0A345SYJ2"/>
<dbReference type="GO" id="GO:0009002">
    <property type="term" value="F:serine-type D-Ala-D-Ala carboxypeptidase activity"/>
    <property type="evidence" value="ECO:0007669"/>
    <property type="project" value="InterPro"/>
</dbReference>
<keyword evidence="4" id="KW-0133">Cell shape</keyword>
<protein>
    <submittedName>
        <fullName evidence="12">D-alanyl-D-alanine carboxypeptidase</fullName>
    </submittedName>
</protein>
<keyword evidence="5" id="KW-0573">Peptidoglycan synthesis</keyword>
<feature type="signal peptide" evidence="10">
    <location>
        <begin position="1"/>
        <end position="32"/>
    </location>
</feature>
<dbReference type="EMBL" id="CP031264">
    <property type="protein sequence ID" value="AXI78797.1"/>
    <property type="molecule type" value="Genomic_DNA"/>
</dbReference>
<dbReference type="RefSeq" id="WP_111489887.1">
    <property type="nucleotide sequence ID" value="NZ_CP031264.1"/>
</dbReference>
<evidence type="ECO:0000256" key="7">
    <source>
        <dbReference type="PIRSR" id="PIRSR618044-1"/>
    </source>
</evidence>
<evidence type="ECO:0000259" key="11">
    <source>
        <dbReference type="Pfam" id="PF00768"/>
    </source>
</evidence>
<dbReference type="InterPro" id="IPR012338">
    <property type="entry name" value="Beta-lactam/transpept-like"/>
</dbReference>
<feature type="domain" description="Peptidase S11 D-alanyl-D-alanine carboxypeptidase A N-terminal" evidence="11">
    <location>
        <begin position="35"/>
        <end position="272"/>
    </location>
</feature>
<sequence>MRSGFTGIRRLAAAMTTAAALLVAVPAAPAQAATGPSGIGAKGAILLDASNGKALWSKSADTSRQMASTTKIMTAAVVLSTKGVNLNRQITIKKEYRSYVANKGASTADLRTGDKLTVSQLLYALLLPSGCDAAYALADNFGTGKTMAARTSDFIAKMNAKAKSLGLKGTHYDSFDGISSKGKNYTTPRSLALLTRYAMDNKTFRTVVASTKTSQKATNGRVYTWYNTNKLLGAYKGAVGVKTGTSTPAGPCLVFAANRNGRLVIGVLLNDSKDRFKDAATMLNWTYGVKKAATTTFVPRSLPKGAPTD</sequence>
<evidence type="ECO:0000256" key="5">
    <source>
        <dbReference type="ARBA" id="ARBA00022984"/>
    </source>
</evidence>
<keyword evidence="13" id="KW-1185">Reference proteome</keyword>
<keyword evidence="3" id="KW-0378">Hydrolase</keyword>
<evidence type="ECO:0000256" key="8">
    <source>
        <dbReference type="PIRSR" id="PIRSR618044-2"/>
    </source>
</evidence>
<evidence type="ECO:0000313" key="12">
    <source>
        <dbReference type="EMBL" id="AXI78797.1"/>
    </source>
</evidence>
<feature type="binding site" evidence="8">
    <location>
        <position position="242"/>
    </location>
    <ligand>
        <name>substrate</name>
    </ligand>
</feature>
<dbReference type="GO" id="GO:0008360">
    <property type="term" value="P:regulation of cell shape"/>
    <property type="evidence" value="ECO:0007669"/>
    <property type="project" value="UniProtKB-KW"/>
</dbReference>
<evidence type="ECO:0000256" key="10">
    <source>
        <dbReference type="SAM" id="SignalP"/>
    </source>
</evidence>
<dbReference type="PANTHER" id="PTHR21581:SF33">
    <property type="entry name" value="D-ALANYL-D-ALANINE CARBOXYPEPTIDASE DACB"/>
    <property type="match status" value="1"/>
</dbReference>
<dbReference type="SUPFAM" id="SSF56601">
    <property type="entry name" value="beta-lactamase/transpeptidase-like"/>
    <property type="match status" value="1"/>
</dbReference>
<evidence type="ECO:0000256" key="4">
    <source>
        <dbReference type="ARBA" id="ARBA00022960"/>
    </source>
</evidence>
<dbReference type="Gene3D" id="3.40.710.10">
    <property type="entry name" value="DD-peptidase/beta-lactamase superfamily"/>
    <property type="match status" value="1"/>
</dbReference>
<keyword evidence="6" id="KW-0961">Cell wall biogenesis/degradation</keyword>
<dbReference type="GO" id="GO:0006508">
    <property type="term" value="P:proteolysis"/>
    <property type="evidence" value="ECO:0007669"/>
    <property type="project" value="InterPro"/>
</dbReference>
<feature type="active site" description="Acyl-ester intermediate" evidence="7">
    <location>
        <position position="68"/>
    </location>
</feature>
<feature type="active site" description="Proton acceptor" evidence="7">
    <location>
        <position position="71"/>
    </location>
</feature>
<evidence type="ECO:0000313" key="13">
    <source>
        <dbReference type="Proteomes" id="UP000249340"/>
    </source>
</evidence>
<keyword evidence="12" id="KW-0645">Protease</keyword>
<dbReference type="OrthoDB" id="3530815at2"/>
<feature type="active site" evidence="7">
    <location>
        <position position="129"/>
    </location>
</feature>
<name>A0A345SYJ2_9ACTN</name>
<dbReference type="Proteomes" id="UP000249340">
    <property type="component" value="Chromosome"/>
</dbReference>
<organism evidence="12 13">
    <name type="scientific">Peterkaempfera bronchialis</name>
    <dbReference type="NCBI Taxonomy" id="2126346"/>
    <lineage>
        <taxon>Bacteria</taxon>
        <taxon>Bacillati</taxon>
        <taxon>Actinomycetota</taxon>
        <taxon>Actinomycetes</taxon>
        <taxon>Kitasatosporales</taxon>
        <taxon>Streptomycetaceae</taxon>
        <taxon>Peterkaempfera</taxon>
    </lineage>
</organism>
<reference evidence="13" key="1">
    <citation type="submission" date="2018-07" db="EMBL/GenBank/DDBJ databases">
        <title>Streptacidiphilus bronchialis DSM 106435 chromosome.</title>
        <authorList>
            <person name="Batra D."/>
            <person name="Gulvik C.A."/>
        </authorList>
    </citation>
    <scope>NUCLEOTIDE SEQUENCE [LARGE SCALE GENOMIC DNA]</scope>
    <source>
        <strain evidence="13">DSM 106435</strain>
    </source>
</reference>
<dbReference type="PANTHER" id="PTHR21581">
    <property type="entry name" value="D-ALANYL-D-ALANINE CARBOXYPEPTIDASE"/>
    <property type="match status" value="1"/>
</dbReference>
<dbReference type="Pfam" id="PF00768">
    <property type="entry name" value="Peptidase_S11"/>
    <property type="match status" value="1"/>
</dbReference>
<evidence type="ECO:0000256" key="2">
    <source>
        <dbReference type="ARBA" id="ARBA00022729"/>
    </source>
</evidence>
<evidence type="ECO:0000256" key="1">
    <source>
        <dbReference type="ARBA" id="ARBA00007164"/>
    </source>
</evidence>
<dbReference type="InterPro" id="IPR001967">
    <property type="entry name" value="Peptidase_S11_N"/>
</dbReference>
<dbReference type="InterPro" id="IPR018044">
    <property type="entry name" value="Peptidase_S11"/>
</dbReference>
<dbReference type="GO" id="GO:0071555">
    <property type="term" value="P:cell wall organization"/>
    <property type="evidence" value="ECO:0007669"/>
    <property type="project" value="UniProtKB-KW"/>
</dbReference>
<accession>A0A345SYJ2</accession>
<evidence type="ECO:0000256" key="3">
    <source>
        <dbReference type="ARBA" id="ARBA00022801"/>
    </source>
</evidence>
<evidence type="ECO:0000256" key="9">
    <source>
        <dbReference type="RuleBase" id="RU004016"/>
    </source>
</evidence>
<dbReference type="KEGG" id="stri:C7M71_016620"/>
<dbReference type="GO" id="GO:0009252">
    <property type="term" value="P:peptidoglycan biosynthetic process"/>
    <property type="evidence" value="ECO:0007669"/>
    <property type="project" value="UniProtKB-KW"/>
</dbReference>
<evidence type="ECO:0000256" key="6">
    <source>
        <dbReference type="ARBA" id="ARBA00023316"/>
    </source>
</evidence>
<feature type="chain" id="PRO_5016905276" evidence="10">
    <location>
        <begin position="33"/>
        <end position="309"/>
    </location>
</feature>
<keyword evidence="2 10" id="KW-0732">Signal</keyword>
<comment type="similarity">
    <text evidence="1 9">Belongs to the peptidase S11 family.</text>
</comment>
<dbReference type="PRINTS" id="PR00725">
    <property type="entry name" value="DADACBPTASE1"/>
</dbReference>
<proteinExistence type="inferred from homology"/>
<gene>
    <name evidence="12" type="ORF">C7M71_016620</name>
</gene>
<keyword evidence="12" id="KW-0121">Carboxypeptidase</keyword>